<evidence type="ECO:0000313" key="9">
    <source>
        <dbReference type="EMBL" id="CDL29903.1"/>
    </source>
</evidence>
<evidence type="ECO:0000313" key="10">
    <source>
        <dbReference type="Proteomes" id="UP000019199"/>
    </source>
</evidence>
<keyword evidence="5" id="KW-0184">Conjugation</keyword>
<evidence type="ECO:0000256" key="3">
    <source>
        <dbReference type="ARBA" id="ARBA00020534"/>
    </source>
</evidence>
<proteinExistence type="inferred from homology"/>
<dbReference type="AlphaFoldDB" id="W1F893"/>
<dbReference type="Gene3D" id="1.10.10.450">
    <property type="entry name" value="TraM protein, DNA-binding"/>
    <property type="match status" value="1"/>
</dbReference>
<comment type="subcellular location">
    <subcellularLocation>
        <location evidence="1">Cytoplasm</location>
    </subcellularLocation>
</comment>
<comment type="similarity">
    <text evidence="2">Belongs to the relaxosome TraM family.</text>
</comment>
<evidence type="ECO:0000256" key="1">
    <source>
        <dbReference type="ARBA" id="ARBA00004496"/>
    </source>
</evidence>
<evidence type="ECO:0000256" key="8">
    <source>
        <dbReference type="ARBA" id="ARBA00023163"/>
    </source>
</evidence>
<dbReference type="SUPFAM" id="SSF47729">
    <property type="entry name" value="IHF-like DNA-binding proteins"/>
    <property type="match status" value="1"/>
</dbReference>
<dbReference type="EMBL" id="CBWN010000173">
    <property type="protein sequence ID" value="CDL29903.1"/>
    <property type="molecule type" value="Genomic_DNA"/>
</dbReference>
<keyword evidence="7" id="KW-0238">DNA-binding</keyword>
<evidence type="ECO:0000256" key="7">
    <source>
        <dbReference type="ARBA" id="ARBA00023125"/>
    </source>
</evidence>
<name>W1F893_ECOLX</name>
<organism evidence="9 10">
    <name type="scientific">Escherichia coli ISC7</name>
    <dbReference type="NCBI Taxonomy" id="1432555"/>
    <lineage>
        <taxon>Bacteria</taxon>
        <taxon>Pseudomonadati</taxon>
        <taxon>Pseudomonadota</taxon>
        <taxon>Gammaproteobacteria</taxon>
        <taxon>Enterobacterales</taxon>
        <taxon>Enterobacteriaceae</taxon>
        <taxon>Escherichia</taxon>
    </lineage>
</organism>
<dbReference type="SUPFAM" id="SSF140581">
    <property type="entry name" value="TraM-like"/>
    <property type="match status" value="1"/>
</dbReference>
<keyword evidence="6" id="KW-0805">Transcription regulation</keyword>
<dbReference type="Proteomes" id="UP000019199">
    <property type="component" value="Unassembled WGS sequence"/>
</dbReference>
<dbReference type="CDD" id="cd14804">
    <property type="entry name" value="Tra_M"/>
    <property type="match status" value="1"/>
</dbReference>
<keyword evidence="4" id="KW-0963">Cytoplasm</keyword>
<accession>W1F893</accession>
<dbReference type="InterPro" id="IPR010992">
    <property type="entry name" value="IHF-like_DNA-bd_dom_sf"/>
</dbReference>
<dbReference type="InterPro" id="IPR042073">
    <property type="entry name" value="TraM_DNA-bd"/>
</dbReference>
<dbReference type="Pfam" id="PF05261">
    <property type="entry name" value="Tra_M"/>
    <property type="match status" value="1"/>
</dbReference>
<evidence type="ECO:0000256" key="2">
    <source>
        <dbReference type="ARBA" id="ARBA00008859"/>
    </source>
</evidence>
<protein>
    <recommendedName>
        <fullName evidence="3">Relaxosome protein TraM</fullName>
    </recommendedName>
</protein>
<reference evidence="9 10" key="1">
    <citation type="submission" date="2013-10" db="EMBL/GenBank/DDBJ databases">
        <title>Antibiotic resistance diversity of beta-lactamase producers in the General Hospital Vienna.</title>
        <authorList>
            <person name="Barisic I."/>
            <person name="Mitteregger D."/>
            <person name="Hirschl A.M."/>
            <person name="Noehammer C."/>
            <person name="Wiesinger-Mayr H."/>
        </authorList>
    </citation>
    <scope>NUCLEOTIDE SEQUENCE [LARGE SCALE GENOMIC DNA]</scope>
    <source>
        <strain evidence="9 10">ISC7</strain>
    </source>
</reference>
<evidence type="ECO:0000256" key="5">
    <source>
        <dbReference type="ARBA" id="ARBA00022971"/>
    </source>
</evidence>
<dbReference type="Gene3D" id="1.10.287.2320">
    <property type="match status" value="1"/>
</dbReference>
<dbReference type="GO" id="GO:0003677">
    <property type="term" value="F:DNA binding"/>
    <property type="evidence" value="ECO:0007669"/>
    <property type="project" value="UniProtKB-KW"/>
</dbReference>
<comment type="caution">
    <text evidence="9">The sequence shown here is derived from an EMBL/GenBank/DDBJ whole genome shotgun (WGS) entry which is preliminary data.</text>
</comment>
<evidence type="ECO:0000256" key="6">
    <source>
        <dbReference type="ARBA" id="ARBA00023015"/>
    </source>
</evidence>
<evidence type="ECO:0000256" key="4">
    <source>
        <dbReference type="ARBA" id="ARBA00022490"/>
    </source>
</evidence>
<dbReference type="NCBIfam" id="NF010267">
    <property type="entry name" value="PRK13713.1"/>
    <property type="match status" value="1"/>
</dbReference>
<dbReference type="InterPro" id="IPR007925">
    <property type="entry name" value="TRelaxosome_TraM"/>
</dbReference>
<dbReference type="GO" id="GO:0005737">
    <property type="term" value="C:cytoplasm"/>
    <property type="evidence" value="ECO:0007669"/>
    <property type="project" value="UniProtKB-SubCell"/>
</dbReference>
<sequence length="144" mass="16728">MAKVNLYISNDAYEKINAIIEKRRQEGAREKDVSFSATASMLLELGLRVHEAQMERKESAFNQTEFNKLLLECVVKTQSSVAKILGIESLSPHVSGNPKFEYANMVEDIREKVSSEMERFFPKMMMNKRNLTSFKYQSFYDLKR</sequence>
<keyword evidence="8" id="KW-0804">Transcription</keyword>